<sequence length="94" mass="10422">MMGLLCLCDIKREPLSIIQPALSNQPPPHHAVHLQPSPCPGHCHIGSGCPGCDCECSSTATRTCRKLPQMRSPCHVSMTQELDQRVAHMRRQRL</sequence>
<comment type="caution">
    <text evidence="1">The sequence shown here is derived from an EMBL/GenBank/DDBJ whole genome shotgun (WGS) entry which is preliminary data.</text>
</comment>
<accession>A0AAD2K3X3</accession>
<gene>
    <name evidence="1" type="ORF">MYCIT1_LOCUS24073</name>
</gene>
<organism evidence="1 2">
    <name type="scientific">Mycena citricolor</name>
    <dbReference type="NCBI Taxonomy" id="2018698"/>
    <lineage>
        <taxon>Eukaryota</taxon>
        <taxon>Fungi</taxon>
        <taxon>Dikarya</taxon>
        <taxon>Basidiomycota</taxon>
        <taxon>Agaricomycotina</taxon>
        <taxon>Agaricomycetes</taxon>
        <taxon>Agaricomycetidae</taxon>
        <taxon>Agaricales</taxon>
        <taxon>Marasmiineae</taxon>
        <taxon>Mycenaceae</taxon>
        <taxon>Mycena</taxon>
    </lineage>
</organism>
<keyword evidence="2" id="KW-1185">Reference proteome</keyword>
<protein>
    <submittedName>
        <fullName evidence="1">Uncharacterized protein</fullName>
    </submittedName>
</protein>
<dbReference type="EMBL" id="CAVNYO010000405">
    <property type="protein sequence ID" value="CAK5275964.1"/>
    <property type="molecule type" value="Genomic_DNA"/>
</dbReference>
<reference evidence="1" key="1">
    <citation type="submission" date="2023-11" db="EMBL/GenBank/DDBJ databases">
        <authorList>
            <person name="De Vega J J."/>
            <person name="De Vega J J."/>
        </authorList>
    </citation>
    <scope>NUCLEOTIDE SEQUENCE</scope>
</reference>
<dbReference type="Proteomes" id="UP001295794">
    <property type="component" value="Unassembled WGS sequence"/>
</dbReference>
<evidence type="ECO:0000313" key="1">
    <source>
        <dbReference type="EMBL" id="CAK5275964.1"/>
    </source>
</evidence>
<name>A0AAD2K3X3_9AGAR</name>
<dbReference type="AlphaFoldDB" id="A0AAD2K3X3"/>
<evidence type="ECO:0000313" key="2">
    <source>
        <dbReference type="Proteomes" id="UP001295794"/>
    </source>
</evidence>
<proteinExistence type="predicted"/>